<evidence type="ECO:0000313" key="2">
    <source>
        <dbReference type="Proteomes" id="UP000314294"/>
    </source>
</evidence>
<proteinExistence type="predicted"/>
<reference evidence="1 2" key="1">
    <citation type="submission" date="2019-03" db="EMBL/GenBank/DDBJ databases">
        <title>First draft genome of Liparis tanakae, snailfish: a comprehensive survey of snailfish specific genes.</title>
        <authorList>
            <person name="Kim W."/>
            <person name="Song I."/>
            <person name="Jeong J.-H."/>
            <person name="Kim D."/>
            <person name="Kim S."/>
            <person name="Ryu S."/>
            <person name="Song J.Y."/>
            <person name="Lee S.K."/>
        </authorList>
    </citation>
    <scope>NUCLEOTIDE SEQUENCE [LARGE SCALE GENOMIC DNA]</scope>
    <source>
        <tissue evidence="1">Muscle</tissue>
    </source>
</reference>
<evidence type="ECO:0000313" key="1">
    <source>
        <dbReference type="EMBL" id="TNN52919.1"/>
    </source>
</evidence>
<name>A0A4Z2GHR7_9TELE</name>
<protein>
    <submittedName>
        <fullName evidence="1">Uncharacterized protein</fullName>
    </submittedName>
</protein>
<dbReference type="Proteomes" id="UP000314294">
    <property type="component" value="Unassembled WGS sequence"/>
</dbReference>
<dbReference type="AlphaFoldDB" id="A0A4Z2GHR7"/>
<comment type="caution">
    <text evidence="1">The sequence shown here is derived from an EMBL/GenBank/DDBJ whole genome shotgun (WGS) entry which is preliminary data.</text>
</comment>
<sequence length="400" mass="43386">MPSPWKESVKENFGRIEKAGKAEAPSNESIEHKLEEDMTAGLNTCCTSSWVSVGFFRNNLTMALKARATLSWKLSKAATLQTHDSTVAVHCRLRGRGFCLAHGSTLGSTAAVTLQPNRPYLSLTRCFDTCTHLNFDGTAANGSDRFAYKVHVHLSGVLLQLSQDLQRDGRALVSLGGFCDQYLCFSKITRIQGVLQLWLTGVGMREGLFSGLLSVRGLILLLSLFWEKGPTLSAFFGPFLVCSPSPLLSPLARGEDGGGDSERDSLRLKHMEEFSLEESWKEQSSEGGRGTGRTRNISFGPCAPAKLTLLTCQPPSGRKTSTVSVQIPTRHSWGSARRSDSLLGIGQKLGLKAAVQVLLLLGVQGRQLLETEARSFLFRRLALQARPAPMVAPHSGAGAL</sequence>
<accession>A0A4Z2GHR7</accession>
<dbReference type="EMBL" id="SRLO01000532">
    <property type="protein sequence ID" value="TNN52919.1"/>
    <property type="molecule type" value="Genomic_DNA"/>
</dbReference>
<organism evidence="1 2">
    <name type="scientific">Liparis tanakae</name>
    <name type="common">Tanaka's snailfish</name>
    <dbReference type="NCBI Taxonomy" id="230148"/>
    <lineage>
        <taxon>Eukaryota</taxon>
        <taxon>Metazoa</taxon>
        <taxon>Chordata</taxon>
        <taxon>Craniata</taxon>
        <taxon>Vertebrata</taxon>
        <taxon>Euteleostomi</taxon>
        <taxon>Actinopterygii</taxon>
        <taxon>Neopterygii</taxon>
        <taxon>Teleostei</taxon>
        <taxon>Neoteleostei</taxon>
        <taxon>Acanthomorphata</taxon>
        <taxon>Eupercaria</taxon>
        <taxon>Perciformes</taxon>
        <taxon>Cottioidei</taxon>
        <taxon>Cottales</taxon>
        <taxon>Liparidae</taxon>
        <taxon>Liparis</taxon>
    </lineage>
</organism>
<keyword evidence="2" id="KW-1185">Reference proteome</keyword>
<gene>
    <name evidence="1" type="ORF">EYF80_036857</name>
</gene>